<evidence type="ECO:0000313" key="7">
    <source>
        <dbReference type="Proteomes" id="UP000050482"/>
    </source>
</evidence>
<keyword evidence="4" id="KW-1133">Transmembrane helix</keyword>
<dbReference type="InterPro" id="IPR005311">
    <property type="entry name" value="PBP_dimer"/>
</dbReference>
<name>A0A0P9CDE8_9BACL</name>
<dbReference type="SUPFAM" id="SSF54184">
    <property type="entry name" value="Penicillin-binding protein 2x (pbp-2x), c-terminal domain"/>
    <property type="match status" value="2"/>
</dbReference>
<reference evidence="6 7" key="1">
    <citation type="submission" date="2015-09" db="EMBL/GenBank/DDBJ databases">
        <title>Draft genome sequence of Alicyclobacillus ferrooxydans DSM 22381.</title>
        <authorList>
            <person name="Hemp J."/>
        </authorList>
    </citation>
    <scope>NUCLEOTIDE SEQUENCE [LARGE SCALE GENOMIC DNA]</scope>
    <source>
        <strain evidence="6 7">TC-34</strain>
    </source>
</reference>
<comment type="caution">
    <text evidence="6">The sequence shown here is derived from an EMBL/GenBank/DDBJ whole genome shotgun (WGS) entry which is preliminary data.</text>
</comment>
<dbReference type="InterPro" id="IPR005543">
    <property type="entry name" value="PASTA_dom"/>
</dbReference>
<evidence type="ECO:0000259" key="5">
    <source>
        <dbReference type="PROSITE" id="PS51178"/>
    </source>
</evidence>
<dbReference type="SMART" id="SM00740">
    <property type="entry name" value="PASTA"/>
    <property type="match status" value="2"/>
</dbReference>
<dbReference type="InterPro" id="IPR012338">
    <property type="entry name" value="Beta-lactam/transpept-like"/>
</dbReference>
<evidence type="ECO:0000256" key="2">
    <source>
        <dbReference type="ARBA" id="ARBA00007171"/>
    </source>
</evidence>
<dbReference type="GO" id="GO:0071555">
    <property type="term" value="P:cell wall organization"/>
    <property type="evidence" value="ECO:0007669"/>
    <property type="project" value="TreeGrafter"/>
</dbReference>
<dbReference type="STRING" id="471514.AN477_21525"/>
<dbReference type="InterPro" id="IPR050515">
    <property type="entry name" value="Beta-lactam/transpept"/>
</dbReference>
<dbReference type="SUPFAM" id="SSF56519">
    <property type="entry name" value="Penicillin binding protein dimerisation domain"/>
    <property type="match status" value="1"/>
</dbReference>
<evidence type="ECO:0000256" key="1">
    <source>
        <dbReference type="ARBA" id="ARBA00004370"/>
    </source>
</evidence>
<dbReference type="Pfam" id="PF03793">
    <property type="entry name" value="PASTA"/>
    <property type="match status" value="2"/>
</dbReference>
<dbReference type="EMBL" id="LJCO01000096">
    <property type="protein sequence ID" value="KPV40868.1"/>
    <property type="molecule type" value="Genomic_DNA"/>
</dbReference>
<dbReference type="CDD" id="cd06576">
    <property type="entry name" value="PASTA_Pbp2x-like_1"/>
    <property type="match status" value="1"/>
</dbReference>
<feature type="domain" description="PASTA" evidence="5">
    <location>
        <begin position="597"/>
        <end position="657"/>
    </location>
</feature>
<dbReference type="Pfam" id="PF00905">
    <property type="entry name" value="Transpeptidase"/>
    <property type="match status" value="1"/>
</dbReference>
<keyword evidence="6" id="KW-0808">Transferase</keyword>
<sequence>MKTYRLSRNRKRILGIHIGLTAMLGMVVFRIGYIQMAYGQRLLNQQSQVVDVSRPLIAARGAILDSSGSKLAYDVPAYYVDIKTVNFRNYAAAASKILAPILSTSSTTLQSLLQSNNKWIQLSFTIMEPQKVRLQNAFNQHQWDPKNKSIQWSTDVTFTPTEQRYYPYGTFAANTLGYVSTSGTSVGGIEQEYNQLLAGTSGVVTYKKDGYGFPLPNTEKVTKAAHAGDNIQLTLNGSIQGFVQNEMNSLVNQFHPDHAAIIVANPQTGAILAMSSSPTFNPNSYWTATAKSFENWAVSSTFEPGSTFKPVVLAAALATNSIALNQTFQSGQITIAGATIHDWNYFGWGKLTFQQALEKSSNVGFATIAGRLGWPNLSHYMQVFGFDRPTGINLPNEASSILFPSSQRGPVQLATSGFGQGISVTPLQQIQAIGAIANGGKLMRPYIVSKITSPTGKVIKQYGPTIENPRVVPPAVAHAVSHVMVLDVSGKSGIDTTAQIPGYLVAGKTGTAQVPGPNGQFYTNRFITSFIGFVPANNPKVEVYVTVDWPKVALSKTWGSTVAAPFATAIMKYCLQYYHIPPNTVTASSSTSLPQGHAQYVVVPDIVGSTPQRALTTLQQLGLNPSIIGVSGNVTEQWPLPGTTVEKGSRMIGLMSTVDIGKSVTMPNLVGLSMRDADSVLSALSLTASLHGAGYVVQQSVRAGSKVTIGTTISITGAP</sequence>
<dbReference type="Gene3D" id="3.30.10.20">
    <property type="match status" value="2"/>
</dbReference>
<keyword evidence="3 4" id="KW-0472">Membrane</keyword>
<dbReference type="Pfam" id="PF03717">
    <property type="entry name" value="PBP_dimer"/>
    <property type="match status" value="1"/>
</dbReference>
<evidence type="ECO:0000256" key="3">
    <source>
        <dbReference type="ARBA" id="ARBA00023136"/>
    </source>
</evidence>
<evidence type="ECO:0000313" key="6">
    <source>
        <dbReference type="EMBL" id="KPV40868.1"/>
    </source>
</evidence>
<feature type="transmembrane region" description="Helical" evidence="4">
    <location>
        <begin position="12"/>
        <end position="33"/>
    </location>
</feature>
<dbReference type="Gene3D" id="3.40.710.10">
    <property type="entry name" value="DD-peptidase/beta-lactamase superfamily"/>
    <property type="match status" value="1"/>
</dbReference>
<dbReference type="PANTHER" id="PTHR30627">
    <property type="entry name" value="PEPTIDOGLYCAN D,D-TRANSPEPTIDASE"/>
    <property type="match status" value="1"/>
</dbReference>
<accession>A0A0P9CDE8</accession>
<dbReference type="PANTHER" id="PTHR30627:SF1">
    <property type="entry name" value="PEPTIDOGLYCAN D,D-TRANSPEPTIDASE FTSI"/>
    <property type="match status" value="1"/>
</dbReference>
<dbReference type="CDD" id="cd06575">
    <property type="entry name" value="PASTA_Pbp2x-like_2"/>
    <property type="match status" value="1"/>
</dbReference>
<feature type="domain" description="PASTA" evidence="5">
    <location>
        <begin position="661"/>
        <end position="719"/>
    </location>
</feature>
<dbReference type="SUPFAM" id="SSF56601">
    <property type="entry name" value="beta-lactamase/transpeptidase-like"/>
    <property type="match status" value="1"/>
</dbReference>
<comment type="similarity">
    <text evidence="2">Belongs to the transpeptidase family.</text>
</comment>
<dbReference type="GO" id="GO:0008658">
    <property type="term" value="F:penicillin binding"/>
    <property type="evidence" value="ECO:0007669"/>
    <property type="project" value="InterPro"/>
</dbReference>
<dbReference type="InterPro" id="IPR001460">
    <property type="entry name" value="PCN-bd_Tpept"/>
</dbReference>
<keyword evidence="7" id="KW-1185">Reference proteome</keyword>
<dbReference type="AlphaFoldDB" id="A0A0P9CDE8"/>
<evidence type="ECO:0000256" key="4">
    <source>
        <dbReference type="SAM" id="Phobius"/>
    </source>
</evidence>
<dbReference type="PROSITE" id="PS51178">
    <property type="entry name" value="PASTA"/>
    <property type="match status" value="2"/>
</dbReference>
<organism evidence="6 7">
    <name type="scientific">Alicyclobacillus ferrooxydans</name>
    <dbReference type="NCBI Taxonomy" id="471514"/>
    <lineage>
        <taxon>Bacteria</taxon>
        <taxon>Bacillati</taxon>
        <taxon>Bacillota</taxon>
        <taxon>Bacilli</taxon>
        <taxon>Bacillales</taxon>
        <taxon>Alicyclobacillaceae</taxon>
        <taxon>Alicyclobacillus</taxon>
    </lineage>
</organism>
<dbReference type="RefSeq" id="WP_054971236.1">
    <property type="nucleotide sequence ID" value="NZ_LJCO01000096.1"/>
</dbReference>
<protein>
    <submittedName>
        <fullName evidence="6">Peptidoglycan glycosyltransferase</fullName>
    </submittedName>
</protein>
<comment type="subcellular location">
    <subcellularLocation>
        <location evidence="1">Membrane</location>
    </subcellularLocation>
</comment>
<keyword evidence="4" id="KW-0812">Transmembrane</keyword>
<dbReference type="Proteomes" id="UP000050482">
    <property type="component" value="Unassembled WGS sequence"/>
</dbReference>
<dbReference type="GO" id="GO:0016740">
    <property type="term" value="F:transferase activity"/>
    <property type="evidence" value="ECO:0007669"/>
    <property type="project" value="UniProtKB-KW"/>
</dbReference>
<dbReference type="GO" id="GO:0005886">
    <property type="term" value="C:plasma membrane"/>
    <property type="evidence" value="ECO:0007669"/>
    <property type="project" value="TreeGrafter"/>
</dbReference>
<gene>
    <name evidence="6" type="ORF">AN477_21525</name>
</gene>
<dbReference type="Gene3D" id="3.30.450.330">
    <property type="match status" value="1"/>
</dbReference>
<proteinExistence type="inferred from homology"/>
<dbReference type="PATRIC" id="fig|471514.4.peg.1812"/>
<dbReference type="Gene3D" id="3.90.1310.10">
    <property type="entry name" value="Penicillin-binding protein 2a (Domain 2)"/>
    <property type="match status" value="1"/>
</dbReference>
<dbReference type="InterPro" id="IPR036138">
    <property type="entry name" value="PBP_dimer_sf"/>
</dbReference>